<dbReference type="EMBL" id="MCFG01000102">
    <property type="protein sequence ID" value="ORX82146.1"/>
    <property type="molecule type" value="Genomic_DNA"/>
</dbReference>
<comment type="caution">
    <text evidence="1">The sequence shown here is derived from an EMBL/GenBank/DDBJ whole genome shotgun (WGS) entry which is preliminary data.</text>
</comment>
<protein>
    <submittedName>
        <fullName evidence="1">Uncharacterized protein</fullName>
    </submittedName>
</protein>
<proteinExistence type="predicted"/>
<reference evidence="1 2" key="1">
    <citation type="submission" date="2016-08" db="EMBL/GenBank/DDBJ databases">
        <title>A Parts List for Fungal Cellulosomes Revealed by Comparative Genomics.</title>
        <authorList>
            <consortium name="DOE Joint Genome Institute"/>
            <person name="Haitjema C.H."/>
            <person name="Gilmore S.P."/>
            <person name="Henske J.K."/>
            <person name="Solomon K.V."/>
            <person name="De Groot R."/>
            <person name="Kuo A."/>
            <person name="Mondo S.J."/>
            <person name="Salamov A.A."/>
            <person name="Labutti K."/>
            <person name="Zhao Z."/>
            <person name="Chiniquy J."/>
            <person name="Barry K."/>
            <person name="Brewer H.M."/>
            <person name="Purvine S.O."/>
            <person name="Wright A.T."/>
            <person name="Boxma B."/>
            <person name="Van Alen T."/>
            <person name="Hackstein J.H."/>
            <person name="Baker S.E."/>
            <person name="Grigoriev I.V."/>
            <person name="O'Malley M.A."/>
        </authorList>
    </citation>
    <scope>NUCLEOTIDE SEQUENCE [LARGE SCALE GENOMIC DNA]</scope>
    <source>
        <strain evidence="1 2">S4</strain>
    </source>
</reference>
<accession>A0A1Y1X9Q1</accession>
<gene>
    <name evidence="1" type="ORF">BCR32DRAFT_244400</name>
</gene>
<organism evidence="1 2">
    <name type="scientific">Anaeromyces robustus</name>
    <dbReference type="NCBI Taxonomy" id="1754192"/>
    <lineage>
        <taxon>Eukaryota</taxon>
        <taxon>Fungi</taxon>
        <taxon>Fungi incertae sedis</taxon>
        <taxon>Chytridiomycota</taxon>
        <taxon>Chytridiomycota incertae sedis</taxon>
        <taxon>Neocallimastigomycetes</taxon>
        <taxon>Neocallimastigales</taxon>
        <taxon>Neocallimastigaceae</taxon>
        <taxon>Anaeromyces</taxon>
    </lineage>
</organism>
<sequence length="133" mass="15143">MNSNVENSNYPLTLDGLPSFQSQKSINNINNNQNNENINPSAHAQPNIIITSPGIITSSLSNTTVIADAKLHAFTRFRYSNELRKKYEDHLEKTNHSEKELNIALNKLRNMIYEYGLPDGSEVMNKKNKSFKF</sequence>
<dbReference type="AlphaFoldDB" id="A0A1Y1X9Q1"/>
<evidence type="ECO:0000313" key="2">
    <source>
        <dbReference type="Proteomes" id="UP000193944"/>
    </source>
</evidence>
<evidence type="ECO:0000313" key="1">
    <source>
        <dbReference type="EMBL" id="ORX82146.1"/>
    </source>
</evidence>
<reference evidence="1 2" key="2">
    <citation type="submission" date="2016-08" db="EMBL/GenBank/DDBJ databases">
        <title>Pervasive Adenine N6-methylation of Active Genes in Fungi.</title>
        <authorList>
            <consortium name="DOE Joint Genome Institute"/>
            <person name="Mondo S.J."/>
            <person name="Dannebaum R.O."/>
            <person name="Kuo R.C."/>
            <person name="Labutti K."/>
            <person name="Haridas S."/>
            <person name="Kuo A."/>
            <person name="Salamov A."/>
            <person name="Ahrendt S.R."/>
            <person name="Lipzen A."/>
            <person name="Sullivan W."/>
            <person name="Andreopoulos W.B."/>
            <person name="Clum A."/>
            <person name="Lindquist E."/>
            <person name="Daum C."/>
            <person name="Ramamoorthy G.K."/>
            <person name="Gryganskyi A."/>
            <person name="Culley D."/>
            <person name="Magnuson J.K."/>
            <person name="James T.Y."/>
            <person name="O'Malley M.A."/>
            <person name="Stajich J.E."/>
            <person name="Spatafora J.W."/>
            <person name="Visel A."/>
            <person name="Grigoriev I.V."/>
        </authorList>
    </citation>
    <scope>NUCLEOTIDE SEQUENCE [LARGE SCALE GENOMIC DNA]</scope>
    <source>
        <strain evidence="1 2">S4</strain>
    </source>
</reference>
<dbReference type="OrthoDB" id="10438359at2759"/>
<keyword evidence="2" id="KW-1185">Reference proteome</keyword>
<name>A0A1Y1X9Q1_9FUNG</name>
<dbReference type="Proteomes" id="UP000193944">
    <property type="component" value="Unassembled WGS sequence"/>
</dbReference>